<dbReference type="OrthoDB" id="331948at2759"/>
<evidence type="ECO:0000256" key="6">
    <source>
        <dbReference type="ARBA" id="ARBA00023315"/>
    </source>
</evidence>
<keyword evidence="4 7" id="KW-1133">Transmembrane helix</keyword>
<dbReference type="AlphaFoldDB" id="E3MYZ1"/>
<dbReference type="GO" id="GO:0019706">
    <property type="term" value="F:protein-cysteine S-palmitoyltransferase activity"/>
    <property type="evidence" value="ECO:0007669"/>
    <property type="project" value="UniProtKB-EC"/>
</dbReference>
<keyword evidence="2 7" id="KW-0808">Transferase</keyword>
<feature type="transmembrane region" description="Helical" evidence="7">
    <location>
        <begin position="38"/>
        <end position="58"/>
    </location>
</feature>
<dbReference type="Pfam" id="PF01529">
    <property type="entry name" value="DHHC"/>
    <property type="match status" value="1"/>
</dbReference>
<dbReference type="Pfam" id="PF23673">
    <property type="entry name" value="DUF7154"/>
    <property type="match status" value="1"/>
</dbReference>
<dbReference type="Proteomes" id="UP000008281">
    <property type="component" value="Unassembled WGS sequence"/>
</dbReference>
<keyword evidence="6 7" id="KW-0012">Acyltransferase</keyword>
<reference evidence="11" key="1">
    <citation type="submission" date="2007-07" db="EMBL/GenBank/DDBJ databases">
        <title>PCAP assembly of the Caenorhabditis remanei genome.</title>
        <authorList>
            <consortium name="The Caenorhabditis remanei Sequencing Consortium"/>
            <person name="Wilson R.K."/>
        </authorList>
    </citation>
    <scope>NUCLEOTIDE SEQUENCE [LARGE SCALE GENOMIC DNA]</scope>
    <source>
        <strain evidence="11">PB4641</strain>
    </source>
</reference>
<comment type="domain">
    <text evidence="7">The DHHC domain is required for palmitoyltransferase activity.</text>
</comment>
<evidence type="ECO:0000313" key="11">
    <source>
        <dbReference type="EMBL" id="EFP12237.1"/>
    </source>
</evidence>
<feature type="region of interest" description="Disordered" evidence="8">
    <location>
        <begin position="68"/>
        <end position="103"/>
    </location>
</feature>
<dbReference type="PANTHER" id="PTHR12246">
    <property type="entry name" value="PALMITOYLTRANSFERASE ZDHHC16"/>
    <property type="match status" value="1"/>
</dbReference>
<sequence length="591" mass="66823">MFKWDPCGLVCVCMIYFLMAYADYVILIWMLLPTFGHSIWTVIHGVVFNALLLTTLVAHTKAMTSDPGVVPISQSKSQKPSSPNGQEYSSDDEDESDEEAAFHSDHRFNRPSATEWTMCTRCDSLRPPRAHHCRVCKRCIRKMDHHCPWVNNCVGEYNQKWFLQFIFYVGAASLYSLFILCICWVHHDAYGSTGIKSVHGETAYHAKVYVFPFKRVKVMLAMESALFGLFVLAVSCDQLGAIFTDETAVEACQRRGRNYLASSRRPRNSKVAMLKQVCGPGPPCAPHQNTTILYAYSTDIDYVTYSYAALNFNNNAYLYATMANVRFDTKVEEEIEYHKNYNSLNASLLAHQPDPKLGYGDTTTGSDVYNVLKKFLNNKQASICGAEIYIAVKRYPTDLDVSDIIAQLRANHIIVYIAVDTVSSGGGTSAAILYDTATKTNGLCLFATDYDLSEGFYYMTWMLEEPYQFIARNYLGSGTGRIDLPLFKSPTPAGHLERGRVAITIQNHALDADFISVNYTIASTDGDIAYQYPGFQDKKLYGTQQTDYVIFNSSLTYRWTIDYKYNGGAQQVIQCRMYSNYYHDFVTLPNY</sequence>
<comment type="subcellular location">
    <subcellularLocation>
        <location evidence="1">Membrane</location>
        <topology evidence="1">Multi-pass membrane protein</topology>
    </subcellularLocation>
</comment>
<name>E3MYZ1_CAERE</name>
<dbReference type="InterPro" id="IPR001594">
    <property type="entry name" value="Palmitoyltrfase_DHHC"/>
</dbReference>
<accession>E3MYZ1</accession>
<evidence type="ECO:0000256" key="4">
    <source>
        <dbReference type="ARBA" id="ARBA00022989"/>
    </source>
</evidence>
<keyword evidence="12" id="KW-1185">Reference proteome</keyword>
<feature type="domain" description="Palmitoyltransferase DHHC" evidence="9">
    <location>
        <begin position="115"/>
        <end position="253"/>
    </location>
</feature>
<gene>
    <name evidence="11" type="ORF">CRE_04251</name>
</gene>
<feature type="transmembrane region" description="Helical" evidence="7">
    <location>
        <begin position="7"/>
        <end position="32"/>
    </location>
</feature>
<evidence type="ECO:0000256" key="7">
    <source>
        <dbReference type="RuleBase" id="RU079119"/>
    </source>
</evidence>
<dbReference type="HOGENOM" id="CLU_461707_0_0_1"/>
<feature type="transmembrane region" description="Helical" evidence="7">
    <location>
        <begin position="165"/>
        <end position="187"/>
    </location>
</feature>
<feature type="domain" description="DUF7154" evidence="10">
    <location>
        <begin position="473"/>
        <end position="580"/>
    </location>
</feature>
<evidence type="ECO:0000256" key="1">
    <source>
        <dbReference type="ARBA" id="ARBA00004141"/>
    </source>
</evidence>
<keyword evidence="3 7" id="KW-0812">Transmembrane</keyword>
<dbReference type="eggNOG" id="KOG1311">
    <property type="taxonomic scope" value="Eukaryota"/>
</dbReference>
<evidence type="ECO:0000256" key="2">
    <source>
        <dbReference type="ARBA" id="ARBA00022679"/>
    </source>
</evidence>
<dbReference type="EMBL" id="DS268498">
    <property type="protein sequence ID" value="EFP12237.1"/>
    <property type="molecule type" value="Genomic_DNA"/>
</dbReference>
<keyword evidence="5 7" id="KW-0472">Membrane</keyword>
<dbReference type="InterPro" id="IPR055578">
    <property type="entry name" value="DUF7154"/>
</dbReference>
<dbReference type="PROSITE" id="PS50216">
    <property type="entry name" value="DHHC"/>
    <property type="match status" value="1"/>
</dbReference>
<dbReference type="GO" id="GO:0016020">
    <property type="term" value="C:membrane"/>
    <property type="evidence" value="ECO:0007669"/>
    <property type="project" value="UniProtKB-SubCell"/>
</dbReference>
<evidence type="ECO:0000259" key="10">
    <source>
        <dbReference type="Pfam" id="PF23673"/>
    </source>
</evidence>
<evidence type="ECO:0000256" key="8">
    <source>
        <dbReference type="SAM" id="MobiDB-lite"/>
    </source>
</evidence>
<protein>
    <recommendedName>
        <fullName evidence="7">Palmitoyltransferase</fullName>
        <ecNumber evidence="7">2.3.1.225</ecNumber>
    </recommendedName>
</protein>
<dbReference type="STRING" id="31234.E3MYZ1"/>
<dbReference type="EC" id="2.3.1.225" evidence="7"/>
<organism evidence="12">
    <name type="scientific">Caenorhabditis remanei</name>
    <name type="common">Caenorhabditis vulgaris</name>
    <dbReference type="NCBI Taxonomy" id="31234"/>
    <lineage>
        <taxon>Eukaryota</taxon>
        <taxon>Metazoa</taxon>
        <taxon>Ecdysozoa</taxon>
        <taxon>Nematoda</taxon>
        <taxon>Chromadorea</taxon>
        <taxon>Rhabditida</taxon>
        <taxon>Rhabditina</taxon>
        <taxon>Rhabditomorpha</taxon>
        <taxon>Rhabditoidea</taxon>
        <taxon>Rhabditidae</taxon>
        <taxon>Peloderinae</taxon>
        <taxon>Caenorhabditis</taxon>
    </lineage>
</organism>
<evidence type="ECO:0000256" key="5">
    <source>
        <dbReference type="ARBA" id="ARBA00023136"/>
    </source>
</evidence>
<proteinExistence type="inferred from homology"/>
<comment type="similarity">
    <text evidence="7">Belongs to the DHHC palmitoyltransferase family.</text>
</comment>
<dbReference type="InParanoid" id="E3MYZ1"/>
<evidence type="ECO:0000313" key="12">
    <source>
        <dbReference type="Proteomes" id="UP000008281"/>
    </source>
</evidence>
<feature type="compositionally biased region" description="Low complexity" evidence="8">
    <location>
        <begin position="73"/>
        <end position="83"/>
    </location>
</feature>
<comment type="catalytic activity">
    <reaction evidence="7">
        <text>L-cysteinyl-[protein] + hexadecanoyl-CoA = S-hexadecanoyl-L-cysteinyl-[protein] + CoA</text>
        <dbReference type="Rhea" id="RHEA:36683"/>
        <dbReference type="Rhea" id="RHEA-COMP:10131"/>
        <dbReference type="Rhea" id="RHEA-COMP:11032"/>
        <dbReference type="ChEBI" id="CHEBI:29950"/>
        <dbReference type="ChEBI" id="CHEBI:57287"/>
        <dbReference type="ChEBI" id="CHEBI:57379"/>
        <dbReference type="ChEBI" id="CHEBI:74151"/>
        <dbReference type="EC" id="2.3.1.225"/>
    </reaction>
</comment>
<evidence type="ECO:0000256" key="3">
    <source>
        <dbReference type="ARBA" id="ARBA00022692"/>
    </source>
</evidence>
<evidence type="ECO:0000259" key="9">
    <source>
        <dbReference type="Pfam" id="PF01529"/>
    </source>
</evidence>
<feature type="compositionally biased region" description="Acidic residues" evidence="8">
    <location>
        <begin position="89"/>
        <end position="99"/>
    </location>
</feature>
<dbReference type="InterPro" id="IPR039859">
    <property type="entry name" value="PFA4/ZDH16/20/ERF2-like"/>
</dbReference>